<evidence type="ECO:0000259" key="2">
    <source>
        <dbReference type="Pfam" id="PF23400"/>
    </source>
</evidence>
<dbReference type="Gene3D" id="1.10.10.680">
    <property type="entry name" value="Hypothetical protein VC1899 (Restriction endonuclease-like)"/>
    <property type="match status" value="1"/>
</dbReference>
<evidence type="ECO:0000313" key="3">
    <source>
        <dbReference type="EMBL" id="AXY00919.1"/>
    </source>
</evidence>
<gene>
    <name evidence="3" type="ORF">D1115_06450</name>
</gene>
<reference evidence="3 4" key="1">
    <citation type="submission" date="2018-08" db="EMBL/GenBank/DDBJ databases">
        <title>Genomic taxonomy of the Vibrionaceae family.</title>
        <authorList>
            <person name="Gomez-Gil B."/>
            <person name="Tanaka M."/>
            <person name="Sawabe T."/>
            <person name="Enciso-Ibarra K."/>
        </authorList>
    </citation>
    <scope>NUCLEOTIDE SEQUENCE [LARGE SCALE GENOMIC DNA]</scope>
    <source>
        <strain evidence="3 4">CAIM 1831</strain>
    </source>
</reference>
<sequence length="407" mass="46352">MRIKNLLREITVTIHINLLSAQMIPNIIPILAMKESVQKVYIVIAGSEFDSKSAHLKQFYYNNGIEDVKEFYCPDANDYYSLRHKAKELFDDIQALHPGQQIILNATCGTKPMSFAFVRQFDKPEDNCLAIYVASNSNQIIFLSDSDKLTNVDTRSVMTINDYLYLNMFKLYQKTDMSCDDDVTYRAGISKSILKLASDYPKLVSLVNHLAQESNFNHASQFQPVVSLLMRPQGTVEELFNILKYADLIQYTDTSITFNSPEVSRYLGGGWFEELIYLAAKEAQVEEVALNVTGNLINRDGNESSVKNELDVVLLHNNHMMIIEAKTANWENQIKAGQEAMSKLDSLSQYYGGSDTKALIATIYPLPDAVQQRVESMRHISALRVETYEQLVERFKDWKLQCSRKIG</sequence>
<accession>A0ABM6YTI8</accession>
<dbReference type="Pfam" id="PF09002">
    <property type="entry name" value="Card1_endonuc"/>
    <property type="match status" value="1"/>
</dbReference>
<dbReference type="SUPFAM" id="SSF52980">
    <property type="entry name" value="Restriction endonuclease-like"/>
    <property type="match status" value="1"/>
</dbReference>
<evidence type="ECO:0000259" key="1">
    <source>
        <dbReference type="Pfam" id="PF09002"/>
    </source>
</evidence>
<feature type="domain" description="Card1 endonuclease" evidence="1">
    <location>
        <begin position="262"/>
        <end position="399"/>
    </location>
</feature>
<organism evidence="3 4">
    <name type="scientific">Vibrio alfacsensis</name>
    <dbReference type="NCBI Taxonomy" id="1074311"/>
    <lineage>
        <taxon>Bacteria</taxon>
        <taxon>Pseudomonadati</taxon>
        <taxon>Pseudomonadota</taxon>
        <taxon>Gammaproteobacteria</taxon>
        <taxon>Vibrionales</taxon>
        <taxon>Vibrionaceae</taxon>
        <taxon>Vibrio</taxon>
    </lineage>
</organism>
<protein>
    <submittedName>
        <fullName evidence="3">DUF1887 family protein</fullName>
    </submittedName>
</protein>
<proteinExistence type="predicted"/>
<dbReference type="Gene3D" id="3.40.50.10770">
    <property type="entry name" value="Hypothetical protein VC1899 like domain (Restriction endonuclease-like)"/>
    <property type="match status" value="1"/>
</dbReference>
<dbReference type="Proteomes" id="UP000262832">
    <property type="component" value="Chromosome I"/>
</dbReference>
<dbReference type="InterPro" id="IPR056339">
    <property type="entry name" value="CARF_Card1"/>
</dbReference>
<feature type="domain" description="Card1 CARF" evidence="2">
    <location>
        <begin position="14"/>
        <end position="163"/>
    </location>
</feature>
<dbReference type="EMBL" id="CP032093">
    <property type="protein sequence ID" value="AXY00919.1"/>
    <property type="molecule type" value="Genomic_DNA"/>
</dbReference>
<dbReference type="Pfam" id="PF23400">
    <property type="entry name" value="CARF_Card1"/>
    <property type="match status" value="1"/>
</dbReference>
<dbReference type="Gene3D" id="3.40.1350.10">
    <property type="match status" value="1"/>
</dbReference>
<dbReference type="InterPro" id="IPR011335">
    <property type="entry name" value="Restrct_endonuc-II-like"/>
</dbReference>
<name>A0ABM6YTI8_9VIBR</name>
<evidence type="ECO:0000313" key="4">
    <source>
        <dbReference type="Proteomes" id="UP000262832"/>
    </source>
</evidence>
<keyword evidence="4" id="KW-1185">Reference proteome</keyword>
<dbReference type="RefSeq" id="WP_128810752.1">
    <property type="nucleotide sequence ID" value="NZ_CP032093.1"/>
</dbReference>
<dbReference type="InterPro" id="IPR011856">
    <property type="entry name" value="tRNA_endonuc-like_dom_sf"/>
</dbReference>
<dbReference type="InterPro" id="IPR015093">
    <property type="entry name" value="Card1_endonucl_dom"/>
</dbReference>